<dbReference type="Gene3D" id="2.40.50.140">
    <property type="entry name" value="Nucleic acid-binding proteins"/>
    <property type="match status" value="1"/>
</dbReference>
<dbReference type="PANTHER" id="PTHR43450">
    <property type="entry name" value="ASPARTYL-TRNA SYNTHETASE"/>
    <property type="match status" value="1"/>
</dbReference>
<gene>
    <name evidence="10" type="ORF">BCR44DRAFT_1444149</name>
</gene>
<dbReference type="STRING" id="765915.A0A1Y2H7Z3"/>
<dbReference type="PANTHER" id="PTHR43450:SF1">
    <property type="entry name" value="ASPARTATE--TRNA LIGASE, CYTOPLASMIC"/>
    <property type="match status" value="1"/>
</dbReference>
<evidence type="ECO:0000256" key="3">
    <source>
        <dbReference type="ARBA" id="ARBA00022598"/>
    </source>
</evidence>
<dbReference type="InterPro" id="IPR004364">
    <property type="entry name" value="Aa-tRNA-synt_II"/>
</dbReference>
<keyword evidence="3" id="KW-0436">Ligase</keyword>
<dbReference type="PROSITE" id="PS50862">
    <property type="entry name" value="AA_TRNA_LIGASE_II"/>
    <property type="match status" value="1"/>
</dbReference>
<feature type="compositionally biased region" description="Basic and acidic residues" evidence="8">
    <location>
        <begin position="21"/>
        <end position="36"/>
    </location>
</feature>
<name>A0A1Y2H7Z3_9FUNG</name>
<dbReference type="GO" id="GO:0003723">
    <property type="term" value="F:RNA binding"/>
    <property type="evidence" value="ECO:0007669"/>
    <property type="project" value="TreeGrafter"/>
</dbReference>
<dbReference type="InterPro" id="IPR012340">
    <property type="entry name" value="NA-bd_OB-fold"/>
</dbReference>
<feature type="region of interest" description="Disordered" evidence="8">
    <location>
        <begin position="1"/>
        <end position="36"/>
    </location>
</feature>
<dbReference type="Proteomes" id="UP000193411">
    <property type="component" value="Unassembled WGS sequence"/>
</dbReference>
<dbReference type="OrthoDB" id="372395at2759"/>
<evidence type="ECO:0000313" key="11">
    <source>
        <dbReference type="Proteomes" id="UP000193411"/>
    </source>
</evidence>
<dbReference type="FunFam" id="2.40.50.140:FF:000132">
    <property type="entry name" value="Aspartyl-tRNA synthetase, cytoplasmic"/>
    <property type="match status" value="1"/>
</dbReference>
<evidence type="ECO:0000256" key="5">
    <source>
        <dbReference type="ARBA" id="ARBA00022840"/>
    </source>
</evidence>
<dbReference type="CDD" id="cd04320">
    <property type="entry name" value="AspRS_cyto_N"/>
    <property type="match status" value="1"/>
</dbReference>
<evidence type="ECO:0000256" key="6">
    <source>
        <dbReference type="ARBA" id="ARBA00023146"/>
    </source>
</evidence>
<evidence type="ECO:0000256" key="2">
    <source>
        <dbReference type="ARBA" id="ARBA00022490"/>
    </source>
</evidence>
<dbReference type="SUPFAM" id="SSF55681">
    <property type="entry name" value="Class II aaRS and biotin synthetases"/>
    <property type="match status" value="1"/>
</dbReference>
<sequence length="478" mass="54517">MEQVHLDENGEPLSKKALAKLKKEQEKERRKQETAARLAAEKAAREAADVDYAADKYGVLPVNQSSARHNETRVRIADITPEREGERIKLRARVHTSRAQGNKLCFFQLRQGFDTIQAVLTVEPEHVSKHMVKFAAGINAESLVVIDATVVRSPEPVKSCSVQDAELRVHQVFVESTSAERLPFTLEDASRPEADFENTEAKYVRVNLDTPIFRIQSGVCQLFREFLYARGFTEIHSPKLLGAASEGGASVFEVNYFKGRAYLAQSPQFYKQMMICADFDKVFEIGPHYHEVLDLFDELFVSIFKGLETRFAKELEAVNRQYPFEPFQFLEKSLRLTYPEAIAMLREAGVEIADDEDLNTEKERILGKLVKAKYNTDFFMLDKFPLAMYSNSYDFFMRGEEILSGAQRVHDPVMLEERAREHGVDPSTIQPYLDAFKYGVPPHAGGGIGLERVIMLYLNLFNIRRTSLFPRDPTRLEP</sequence>
<dbReference type="AlphaFoldDB" id="A0A1Y2H7Z3"/>
<dbReference type="InterPro" id="IPR045864">
    <property type="entry name" value="aa-tRNA-synth_II/BPL/LPL"/>
</dbReference>
<evidence type="ECO:0000256" key="7">
    <source>
        <dbReference type="ARBA" id="ARBA00033155"/>
    </source>
</evidence>
<keyword evidence="11" id="KW-1185">Reference proteome</keyword>
<evidence type="ECO:0000313" key="10">
    <source>
        <dbReference type="EMBL" id="ORZ30679.1"/>
    </source>
</evidence>
<dbReference type="GO" id="GO:0005829">
    <property type="term" value="C:cytosol"/>
    <property type="evidence" value="ECO:0007669"/>
    <property type="project" value="TreeGrafter"/>
</dbReference>
<protein>
    <recommendedName>
        <fullName evidence="1">Aspartate--tRNA ligase, cytoplasmic</fullName>
    </recommendedName>
    <alternativeName>
        <fullName evidence="7">Aspartyl-tRNA synthetase</fullName>
    </alternativeName>
</protein>
<dbReference type="GO" id="GO:0006422">
    <property type="term" value="P:aspartyl-tRNA aminoacylation"/>
    <property type="evidence" value="ECO:0007669"/>
    <property type="project" value="InterPro"/>
</dbReference>
<evidence type="ECO:0000256" key="8">
    <source>
        <dbReference type="SAM" id="MobiDB-lite"/>
    </source>
</evidence>
<dbReference type="Gene3D" id="3.30.930.10">
    <property type="entry name" value="Bira Bifunctional Protein, Domain 2"/>
    <property type="match status" value="1"/>
</dbReference>
<evidence type="ECO:0000259" key="9">
    <source>
        <dbReference type="PROSITE" id="PS50862"/>
    </source>
</evidence>
<keyword evidence="2" id="KW-0963">Cytoplasm</keyword>
<keyword evidence="6" id="KW-0030">Aminoacyl-tRNA synthetase</keyword>
<dbReference type="EMBL" id="MCFL01000077">
    <property type="protein sequence ID" value="ORZ30679.1"/>
    <property type="molecule type" value="Genomic_DNA"/>
</dbReference>
<dbReference type="GO" id="GO:0005524">
    <property type="term" value="F:ATP binding"/>
    <property type="evidence" value="ECO:0007669"/>
    <property type="project" value="UniProtKB-KW"/>
</dbReference>
<dbReference type="GO" id="GO:0004815">
    <property type="term" value="F:aspartate-tRNA ligase activity"/>
    <property type="evidence" value="ECO:0007669"/>
    <property type="project" value="InterPro"/>
</dbReference>
<accession>A0A1Y2H7Z3</accession>
<dbReference type="GO" id="GO:0017101">
    <property type="term" value="C:aminoacyl-tRNA synthetase multienzyme complex"/>
    <property type="evidence" value="ECO:0007669"/>
    <property type="project" value="TreeGrafter"/>
</dbReference>
<dbReference type="InterPro" id="IPR004523">
    <property type="entry name" value="Asp-tRNA_synthase_2"/>
</dbReference>
<dbReference type="InterPro" id="IPR006195">
    <property type="entry name" value="aa-tRNA-synth_II"/>
</dbReference>
<evidence type="ECO:0000256" key="4">
    <source>
        <dbReference type="ARBA" id="ARBA00022741"/>
    </source>
</evidence>
<proteinExistence type="predicted"/>
<dbReference type="Pfam" id="PF00152">
    <property type="entry name" value="tRNA-synt_2"/>
    <property type="match status" value="1"/>
</dbReference>
<dbReference type="SUPFAM" id="SSF50249">
    <property type="entry name" value="Nucleic acid-binding proteins"/>
    <property type="match status" value="1"/>
</dbReference>
<feature type="domain" description="Aminoacyl-transfer RNA synthetases class-II family profile" evidence="9">
    <location>
        <begin position="213"/>
        <end position="470"/>
    </location>
</feature>
<keyword evidence="4" id="KW-0547">Nucleotide-binding</keyword>
<reference evidence="10 11" key="1">
    <citation type="submission" date="2016-07" db="EMBL/GenBank/DDBJ databases">
        <title>Pervasive Adenine N6-methylation of Active Genes in Fungi.</title>
        <authorList>
            <consortium name="DOE Joint Genome Institute"/>
            <person name="Mondo S.J."/>
            <person name="Dannebaum R.O."/>
            <person name="Kuo R.C."/>
            <person name="Labutti K."/>
            <person name="Haridas S."/>
            <person name="Kuo A."/>
            <person name="Salamov A."/>
            <person name="Ahrendt S.R."/>
            <person name="Lipzen A."/>
            <person name="Sullivan W."/>
            <person name="Andreopoulos W.B."/>
            <person name="Clum A."/>
            <person name="Lindquist E."/>
            <person name="Daum C."/>
            <person name="Ramamoorthy G.K."/>
            <person name="Gryganskyi A."/>
            <person name="Culley D."/>
            <person name="Magnuson J.K."/>
            <person name="James T.Y."/>
            <person name="O'Malley M.A."/>
            <person name="Stajich J.E."/>
            <person name="Spatafora J.W."/>
            <person name="Visel A."/>
            <person name="Grigoriev I.V."/>
        </authorList>
    </citation>
    <scope>NUCLEOTIDE SEQUENCE [LARGE SCALE GENOMIC DNA]</scope>
    <source>
        <strain evidence="10 11">PL171</strain>
    </source>
</reference>
<evidence type="ECO:0000256" key="1">
    <source>
        <dbReference type="ARBA" id="ARBA00018853"/>
    </source>
</evidence>
<organism evidence="10 11">
    <name type="scientific">Catenaria anguillulae PL171</name>
    <dbReference type="NCBI Taxonomy" id="765915"/>
    <lineage>
        <taxon>Eukaryota</taxon>
        <taxon>Fungi</taxon>
        <taxon>Fungi incertae sedis</taxon>
        <taxon>Blastocladiomycota</taxon>
        <taxon>Blastocladiomycetes</taxon>
        <taxon>Blastocladiales</taxon>
        <taxon>Catenariaceae</taxon>
        <taxon>Catenaria</taxon>
    </lineage>
</organism>
<keyword evidence="5" id="KW-0067">ATP-binding</keyword>
<comment type="caution">
    <text evidence="10">The sequence shown here is derived from an EMBL/GenBank/DDBJ whole genome shotgun (WGS) entry which is preliminary data.</text>
</comment>